<accession>A0A1X7K5Z8</accession>
<dbReference type="Pfam" id="PF14322">
    <property type="entry name" value="SusD-like_3"/>
    <property type="match status" value="1"/>
</dbReference>
<evidence type="ECO:0000313" key="2">
    <source>
        <dbReference type="Proteomes" id="UP000192980"/>
    </source>
</evidence>
<sequence length="442" mass="49912">MKKIVFYICLLSVGTLSLQSCDKYLDIQPVGTVVPKTIEDFRGLMTSGYQGFPSHKSYLTLRTDEVLLDEYSTDVASVKDIYLWKDANPDPNTISMPYVGFYKSIFYANHIIANIDTEVGSTTEAKQVKAEAYLMRAYAHFELLNLYADNYSTANAGKRGVPLSLKVDLEQVFVPATIEQSYAQVMADMKEAASLMQVVDQDAKVKYRFSKRVLHAFEARVHLYRSEWQEALAAAEAALAINGDLEDLNVTSALLPSDFQSKEMILSLEKVAIPSVKNSTYISTSLLNSYNKDNDMRFVRYFQKRGGDYISLKGGDNKYNVSFRNADLYLIVAEAYAQLGNTDKAVEKLGVLLQKRLKPTYYTQQMSALSKEGATQLLVSIAAERNRELALEGQRWYDLKRSTRPEITHSFVGTDYVLRANDPRYVIRYPQVAIDNNPELGF</sequence>
<keyword evidence="2" id="KW-1185">Reference proteome</keyword>
<dbReference type="InterPro" id="IPR011990">
    <property type="entry name" value="TPR-like_helical_dom_sf"/>
</dbReference>
<proteinExistence type="predicted"/>
<dbReference type="OrthoDB" id="697229at2"/>
<evidence type="ECO:0000313" key="1">
    <source>
        <dbReference type="EMBL" id="SMG36068.1"/>
    </source>
</evidence>
<dbReference type="SUPFAM" id="SSF48452">
    <property type="entry name" value="TPR-like"/>
    <property type="match status" value="1"/>
</dbReference>
<dbReference type="Proteomes" id="UP000192980">
    <property type="component" value="Unassembled WGS sequence"/>
</dbReference>
<dbReference type="EMBL" id="FXAU01000004">
    <property type="protein sequence ID" value="SMG36068.1"/>
    <property type="molecule type" value="Genomic_DNA"/>
</dbReference>
<dbReference type="InterPro" id="IPR033985">
    <property type="entry name" value="SusD-like_N"/>
</dbReference>
<dbReference type="PROSITE" id="PS51257">
    <property type="entry name" value="PROKAR_LIPOPROTEIN"/>
    <property type="match status" value="1"/>
</dbReference>
<protein>
    <submittedName>
        <fullName evidence="1">Starch-binding associating with outer membrane</fullName>
    </submittedName>
</protein>
<dbReference type="RefSeq" id="WP_085473392.1">
    <property type="nucleotide sequence ID" value="NZ_CP038029.1"/>
</dbReference>
<dbReference type="Gene3D" id="1.25.40.390">
    <property type="match status" value="1"/>
</dbReference>
<dbReference type="STRING" id="561061.SAMN05660862_2581"/>
<reference evidence="1 2" key="1">
    <citation type="submission" date="2017-04" db="EMBL/GenBank/DDBJ databases">
        <authorList>
            <person name="Afonso C.L."/>
            <person name="Miller P.J."/>
            <person name="Scott M.A."/>
            <person name="Spackman E."/>
            <person name="Goraichik I."/>
            <person name="Dimitrov K.M."/>
            <person name="Suarez D.L."/>
            <person name="Swayne D.E."/>
        </authorList>
    </citation>
    <scope>NUCLEOTIDE SEQUENCE [LARGE SCALE GENOMIC DNA]</scope>
    <source>
        <strain evidence="1 2">DSM 22418</strain>
    </source>
</reference>
<name>A0A1X7K5Z8_9SPHI</name>
<dbReference type="AlphaFoldDB" id="A0A1X7K5Z8"/>
<organism evidence="1 2">
    <name type="scientific">Sphingobacterium psychroaquaticum</name>
    <dbReference type="NCBI Taxonomy" id="561061"/>
    <lineage>
        <taxon>Bacteria</taxon>
        <taxon>Pseudomonadati</taxon>
        <taxon>Bacteroidota</taxon>
        <taxon>Sphingobacteriia</taxon>
        <taxon>Sphingobacteriales</taxon>
        <taxon>Sphingobacteriaceae</taxon>
        <taxon>Sphingobacterium</taxon>
    </lineage>
</organism>
<gene>
    <name evidence="1" type="ORF">SAMN05660862_2581</name>
</gene>